<evidence type="ECO:0000313" key="3">
    <source>
        <dbReference type="Proteomes" id="UP000651010"/>
    </source>
</evidence>
<dbReference type="RefSeq" id="WP_192555607.1">
    <property type="nucleotide sequence ID" value="NZ_JACZZA010000005.1"/>
</dbReference>
<feature type="compositionally biased region" description="Pro residues" evidence="1">
    <location>
        <begin position="181"/>
        <end position="233"/>
    </location>
</feature>
<evidence type="ECO:0000313" key="2">
    <source>
        <dbReference type="EMBL" id="MBE1160751.1"/>
    </source>
</evidence>
<reference evidence="2 3" key="1">
    <citation type="submission" date="2020-09" db="EMBL/GenBank/DDBJ databases">
        <title>Dyella sp. 7MK23 isolated from forest soil.</title>
        <authorList>
            <person name="Fu J."/>
        </authorList>
    </citation>
    <scope>NUCLEOTIDE SEQUENCE [LARGE SCALE GENOMIC DNA]</scope>
    <source>
        <strain evidence="2 3">7MK23</strain>
    </source>
</reference>
<name>A0ABR9G9M3_9GAMM</name>
<gene>
    <name evidence="2" type="ORF">IGX34_10155</name>
</gene>
<sequence length="239" mass="24794">MTQWDPDISAALRRVAEVWLKRPLTAAEEQELQAFQQTAAGAPGGGQDPAAYARLQAEHALQEGQARTDTVIRDVLHKIQGTTRQALQAQDREAQAILKTVEAARTLADLRPSSLNTAAPAAAVDSQMVMAQIADRLANLVKAEVTQIFTQKFGGLQQKLEQAIGEFTAVKQQMQQAMPAGGPPPASSPAPVPTPSAPAPPSDTPPAPSPLPVATPPVPSPAPAVTPPAPAPPSGTSSG</sequence>
<protein>
    <submittedName>
        <fullName evidence="2">Uncharacterized protein</fullName>
    </submittedName>
</protein>
<keyword evidence="3" id="KW-1185">Reference proteome</keyword>
<accession>A0ABR9G9M3</accession>
<proteinExistence type="predicted"/>
<dbReference type="PRINTS" id="PR01217">
    <property type="entry name" value="PRICHEXTENSN"/>
</dbReference>
<comment type="caution">
    <text evidence="2">The sequence shown here is derived from an EMBL/GenBank/DDBJ whole genome shotgun (WGS) entry which is preliminary data.</text>
</comment>
<feature type="region of interest" description="Disordered" evidence="1">
    <location>
        <begin position="172"/>
        <end position="239"/>
    </location>
</feature>
<organism evidence="2 3">
    <name type="scientific">Dyella acidiphila</name>
    <dbReference type="NCBI Taxonomy" id="2775866"/>
    <lineage>
        <taxon>Bacteria</taxon>
        <taxon>Pseudomonadati</taxon>
        <taxon>Pseudomonadota</taxon>
        <taxon>Gammaproteobacteria</taxon>
        <taxon>Lysobacterales</taxon>
        <taxon>Rhodanobacteraceae</taxon>
        <taxon>Dyella</taxon>
    </lineage>
</organism>
<dbReference type="Proteomes" id="UP000651010">
    <property type="component" value="Unassembled WGS sequence"/>
</dbReference>
<evidence type="ECO:0000256" key="1">
    <source>
        <dbReference type="SAM" id="MobiDB-lite"/>
    </source>
</evidence>
<dbReference type="EMBL" id="JACZZA010000005">
    <property type="protein sequence ID" value="MBE1160751.1"/>
    <property type="molecule type" value="Genomic_DNA"/>
</dbReference>